<dbReference type="AlphaFoldDB" id="E6PPA5"/>
<comment type="caution">
    <text evidence="2">The sequence shown here is derived from an EMBL/GenBank/DDBJ whole genome shotgun (WGS) entry which is preliminary data.</text>
</comment>
<evidence type="ECO:0008006" key="3">
    <source>
        <dbReference type="Google" id="ProtNLM"/>
    </source>
</evidence>
<protein>
    <recommendedName>
        <fullName evidence="3">DUF2917 domain-containing protein</fullName>
    </recommendedName>
</protein>
<name>E6PPA5_9ZZZZ</name>
<proteinExistence type="predicted"/>
<feature type="compositionally biased region" description="Polar residues" evidence="1">
    <location>
        <begin position="91"/>
        <end position="114"/>
    </location>
</feature>
<evidence type="ECO:0000256" key="1">
    <source>
        <dbReference type="SAM" id="MobiDB-lite"/>
    </source>
</evidence>
<dbReference type="InterPro" id="IPR021317">
    <property type="entry name" value="DUF2917"/>
</dbReference>
<feature type="region of interest" description="Disordered" evidence="1">
    <location>
        <begin position="81"/>
        <end position="114"/>
    </location>
</feature>
<gene>
    <name evidence="2" type="ORF">CARN2_2473</name>
</gene>
<accession>E6PPA5</accession>
<dbReference type="Pfam" id="PF11142">
    <property type="entry name" value="DUF2917"/>
    <property type="match status" value="1"/>
</dbReference>
<organism evidence="2">
    <name type="scientific">mine drainage metagenome</name>
    <dbReference type="NCBI Taxonomy" id="410659"/>
    <lineage>
        <taxon>unclassified sequences</taxon>
        <taxon>metagenomes</taxon>
        <taxon>ecological metagenomes</taxon>
    </lineage>
</organism>
<evidence type="ECO:0000313" key="2">
    <source>
        <dbReference type="EMBL" id="CBH96757.1"/>
    </source>
</evidence>
<sequence>MNAPLPSGMLLSLRPQLTHRIEDACGICVRVLQGLVWLTEEGELDDVFLGEGDAYQIRGSGRVLVEVETTTRGRHVATLEIVDMPERSGRPQEQPQGQSEYGDSPTSSSKSKRK</sequence>
<dbReference type="EMBL" id="CABM01000031">
    <property type="protein sequence ID" value="CBH96757.1"/>
    <property type="molecule type" value="Genomic_DNA"/>
</dbReference>
<reference evidence="2" key="1">
    <citation type="submission" date="2009-10" db="EMBL/GenBank/DDBJ databases">
        <title>Diversity of trophic interactions inside an arsenic-rich microbial ecosystem.</title>
        <authorList>
            <person name="Bertin P.N."/>
            <person name="Heinrich-Salmeron A."/>
            <person name="Pelletier E."/>
            <person name="Goulhen-Chollet F."/>
            <person name="Arsene-Ploetze F."/>
            <person name="Gallien S."/>
            <person name="Calteau A."/>
            <person name="Vallenet D."/>
            <person name="Casiot C."/>
            <person name="Chane-Woon-Ming B."/>
            <person name="Giloteaux L."/>
            <person name="Barakat M."/>
            <person name="Bonnefoy V."/>
            <person name="Bruneel O."/>
            <person name="Chandler M."/>
            <person name="Cleiss J."/>
            <person name="Duran R."/>
            <person name="Elbaz-Poulichet F."/>
            <person name="Fonknechten N."/>
            <person name="Lauga B."/>
            <person name="Mornico D."/>
            <person name="Ortet P."/>
            <person name="Schaeffer C."/>
            <person name="Siguier P."/>
            <person name="Alexander Thil Smith A."/>
            <person name="Van Dorsselaer A."/>
            <person name="Weissenbach J."/>
            <person name="Medigue C."/>
            <person name="Le Paslier D."/>
        </authorList>
    </citation>
    <scope>NUCLEOTIDE SEQUENCE</scope>
</reference>